<dbReference type="SUPFAM" id="SSF51735">
    <property type="entry name" value="NAD(P)-binding Rossmann-fold domains"/>
    <property type="match status" value="1"/>
</dbReference>
<dbReference type="Gene3D" id="3.40.50.720">
    <property type="entry name" value="NAD(P)-binding Rossmann-like Domain"/>
    <property type="match status" value="1"/>
</dbReference>
<protein>
    <submittedName>
        <fullName evidence="2">NAD(P)H-binding protein</fullName>
    </submittedName>
</protein>
<evidence type="ECO:0000313" key="2">
    <source>
        <dbReference type="EMBL" id="MXO72811.1"/>
    </source>
</evidence>
<proteinExistence type="predicted"/>
<organism evidence="2 3">
    <name type="scientific">Alteraurantiacibacter buctensis</name>
    <dbReference type="NCBI Taxonomy" id="1503981"/>
    <lineage>
        <taxon>Bacteria</taxon>
        <taxon>Pseudomonadati</taxon>
        <taxon>Pseudomonadota</taxon>
        <taxon>Alphaproteobacteria</taxon>
        <taxon>Sphingomonadales</taxon>
        <taxon>Erythrobacteraceae</taxon>
        <taxon>Alteraurantiacibacter</taxon>
    </lineage>
</organism>
<name>A0A844Z1F0_9SPHN</name>
<dbReference type="OrthoDB" id="9814124at2"/>
<dbReference type="InterPro" id="IPR036291">
    <property type="entry name" value="NAD(P)-bd_dom_sf"/>
</dbReference>
<evidence type="ECO:0000313" key="3">
    <source>
        <dbReference type="Proteomes" id="UP000466966"/>
    </source>
</evidence>
<dbReference type="PANTHER" id="PTHR12126:SF11">
    <property type="entry name" value="NADH DEHYDROGENASE [UBIQUINONE] 1 ALPHA SUBCOMPLEX SUBUNIT 9, MITOCHONDRIAL"/>
    <property type="match status" value="1"/>
</dbReference>
<dbReference type="InterPro" id="IPR016040">
    <property type="entry name" value="NAD(P)-bd_dom"/>
</dbReference>
<accession>A0A844Z1F0</accession>
<keyword evidence="3" id="KW-1185">Reference proteome</keyword>
<dbReference type="Proteomes" id="UP000466966">
    <property type="component" value="Unassembled WGS sequence"/>
</dbReference>
<dbReference type="GO" id="GO:0044877">
    <property type="term" value="F:protein-containing complex binding"/>
    <property type="evidence" value="ECO:0007669"/>
    <property type="project" value="TreeGrafter"/>
</dbReference>
<comment type="caution">
    <text evidence="2">The sequence shown here is derived from an EMBL/GenBank/DDBJ whole genome shotgun (WGS) entry which is preliminary data.</text>
</comment>
<dbReference type="AlphaFoldDB" id="A0A844Z1F0"/>
<dbReference type="Pfam" id="PF13460">
    <property type="entry name" value="NAD_binding_10"/>
    <property type="match status" value="1"/>
</dbReference>
<evidence type="ECO:0000259" key="1">
    <source>
        <dbReference type="Pfam" id="PF13460"/>
    </source>
</evidence>
<dbReference type="PANTHER" id="PTHR12126">
    <property type="entry name" value="NADH-UBIQUINONE OXIDOREDUCTASE 39 KDA SUBUNIT-RELATED"/>
    <property type="match status" value="1"/>
</dbReference>
<gene>
    <name evidence="2" type="ORF">GRI99_14355</name>
</gene>
<sequence>MLAITGGTGFLGSHVLEQALGQGLRPQALTRRMGGAHFGSGVPQPLWIEGTLADPAALAMLAEGADAVLHIAGAVNVPTREAFAAANIAGTQAVVEAARAAGVRRFIHVSSLAAREPGLSAYGWSKAGAEEVVRQSGLDWTIVRPPAIYGPRDRDMFEMFRAAKLGVLPVPPAGAASVIHAADLARLLLAAAHGGGPDWSERLFEPDDGRPGGWAHPDLARAIGSAMGRRVWAPGLPAPVLRGAARLDRLARGDKAKLTPDRASYMLHPDWVSSPALAVPEHLWTPAIPTLEGLAQTAAWYQANGWV</sequence>
<feature type="domain" description="NAD(P)-binding" evidence="1">
    <location>
        <begin position="6"/>
        <end position="154"/>
    </location>
</feature>
<reference evidence="2 3" key="1">
    <citation type="submission" date="2019-12" db="EMBL/GenBank/DDBJ databases">
        <title>Genomic-based taxomic classification of the family Erythrobacteraceae.</title>
        <authorList>
            <person name="Xu L."/>
        </authorList>
    </citation>
    <scope>NUCLEOTIDE SEQUENCE [LARGE SCALE GENOMIC DNA]</scope>
    <source>
        <strain evidence="2 3">M0322</strain>
    </source>
</reference>
<dbReference type="InterPro" id="IPR051207">
    <property type="entry name" value="ComplexI_NDUFA9_subunit"/>
</dbReference>
<dbReference type="EMBL" id="WTYV01000006">
    <property type="protein sequence ID" value="MXO72811.1"/>
    <property type="molecule type" value="Genomic_DNA"/>
</dbReference>